<dbReference type="EMBL" id="BTSY01000005">
    <property type="protein sequence ID" value="GMT28030.1"/>
    <property type="molecule type" value="Genomic_DNA"/>
</dbReference>
<gene>
    <name evidence="3" type="ORF">PFISCL1PPCAC_19327</name>
</gene>
<sequence>QEKMDETVLRILREKEEQIQQLQLDLRRSESKSLMFEQVAQEAEDDIKRIRDEFSEYKERIGLRSEGSMRELRDDINRLEGDLADSNSARDSLQANVNRLEKLLEEERQSRSVDESFQPDTTTCTAHEEEIKSLQEEIEEAVQWRVSVDGKMKQMERNVMDSNERADDAMQEGNILRRSLEEAREQMRNLECELNDMRHNTHFASKGNSMFSEFVDERKKLEGDLKTLHEENLSLRQENRALHSEIEELSMQRSMAVAQPTRMPCKCADLQDELYQTRVERDRAIQECRVAMIRSTDDLRKAGLLEVTQRKRMGELRDDVKRLFVENDRLRRANETIKNDMMNAKVDRQTLKEKCDANTMEVDRLKDLLSALRKKHSALSRPSSVPAPVNEEIAKMCARPAEVPQTPSVHARPSASSSLFFS</sequence>
<name>A0AAV5WBM2_9BILA</name>
<evidence type="ECO:0000256" key="2">
    <source>
        <dbReference type="SAM" id="MobiDB-lite"/>
    </source>
</evidence>
<accession>A0AAV5WBM2</accession>
<evidence type="ECO:0000256" key="1">
    <source>
        <dbReference type="SAM" id="Coils"/>
    </source>
</evidence>
<feature type="non-terminal residue" evidence="3">
    <location>
        <position position="1"/>
    </location>
</feature>
<organism evidence="3 4">
    <name type="scientific">Pristionchus fissidentatus</name>
    <dbReference type="NCBI Taxonomy" id="1538716"/>
    <lineage>
        <taxon>Eukaryota</taxon>
        <taxon>Metazoa</taxon>
        <taxon>Ecdysozoa</taxon>
        <taxon>Nematoda</taxon>
        <taxon>Chromadorea</taxon>
        <taxon>Rhabditida</taxon>
        <taxon>Rhabditina</taxon>
        <taxon>Diplogasteromorpha</taxon>
        <taxon>Diplogasteroidea</taxon>
        <taxon>Neodiplogasteridae</taxon>
        <taxon>Pristionchus</taxon>
    </lineage>
</organism>
<keyword evidence="4" id="KW-1185">Reference proteome</keyword>
<dbReference type="AlphaFoldDB" id="A0AAV5WBM2"/>
<evidence type="ECO:0000313" key="4">
    <source>
        <dbReference type="Proteomes" id="UP001432322"/>
    </source>
</evidence>
<evidence type="ECO:0000313" key="3">
    <source>
        <dbReference type="EMBL" id="GMT28030.1"/>
    </source>
</evidence>
<keyword evidence="1" id="KW-0175">Coiled coil</keyword>
<comment type="caution">
    <text evidence="3">The sequence shown here is derived from an EMBL/GenBank/DDBJ whole genome shotgun (WGS) entry which is preliminary data.</text>
</comment>
<feature type="non-terminal residue" evidence="3">
    <location>
        <position position="422"/>
    </location>
</feature>
<reference evidence="3" key="1">
    <citation type="submission" date="2023-10" db="EMBL/GenBank/DDBJ databases">
        <title>Genome assembly of Pristionchus species.</title>
        <authorList>
            <person name="Yoshida K."/>
            <person name="Sommer R.J."/>
        </authorList>
    </citation>
    <scope>NUCLEOTIDE SEQUENCE</scope>
    <source>
        <strain evidence="3">RS5133</strain>
    </source>
</reference>
<feature type="region of interest" description="Disordered" evidence="2">
    <location>
        <begin position="401"/>
        <end position="422"/>
    </location>
</feature>
<proteinExistence type="predicted"/>
<feature type="coiled-coil region" evidence="1">
    <location>
        <begin position="12"/>
        <end position="252"/>
    </location>
</feature>
<feature type="coiled-coil region" evidence="1">
    <location>
        <begin position="313"/>
        <end position="354"/>
    </location>
</feature>
<dbReference type="Proteomes" id="UP001432322">
    <property type="component" value="Unassembled WGS sequence"/>
</dbReference>
<protein>
    <submittedName>
        <fullName evidence="3">Uncharacterized protein</fullName>
    </submittedName>
</protein>